<reference evidence="2" key="1">
    <citation type="submission" date="2022-07" db="EMBL/GenBank/DDBJ databases">
        <title>Genome Sequence of Physisporinus lineatus.</title>
        <authorList>
            <person name="Buettner E."/>
        </authorList>
    </citation>
    <scope>NUCLEOTIDE SEQUENCE</scope>
    <source>
        <strain evidence="2">VT162</strain>
    </source>
</reference>
<feature type="region of interest" description="Disordered" evidence="1">
    <location>
        <begin position="292"/>
        <end position="314"/>
    </location>
</feature>
<gene>
    <name evidence="2" type="ORF">NLI96_g5403</name>
</gene>
<feature type="compositionally biased region" description="Basic and acidic residues" evidence="1">
    <location>
        <begin position="89"/>
        <end position="100"/>
    </location>
</feature>
<feature type="region of interest" description="Disordered" evidence="1">
    <location>
        <begin position="88"/>
        <end position="112"/>
    </location>
</feature>
<dbReference type="Proteomes" id="UP001212997">
    <property type="component" value="Unassembled WGS sequence"/>
</dbReference>
<feature type="region of interest" description="Disordered" evidence="1">
    <location>
        <begin position="157"/>
        <end position="178"/>
    </location>
</feature>
<dbReference type="EMBL" id="JANAWD010000176">
    <property type="protein sequence ID" value="KAJ3484780.1"/>
    <property type="molecule type" value="Genomic_DNA"/>
</dbReference>
<keyword evidence="3" id="KW-1185">Reference proteome</keyword>
<evidence type="ECO:0000256" key="1">
    <source>
        <dbReference type="SAM" id="MobiDB-lite"/>
    </source>
</evidence>
<evidence type="ECO:0000313" key="2">
    <source>
        <dbReference type="EMBL" id="KAJ3484780.1"/>
    </source>
</evidence>
<name>A0AAD5V559_9APHY</name>
<evidence type="ECO:0000313" key="3">
    <source>
        <dbReference type="Proteomes" id="UP001212997"/>
    </source>
</evidence>
<sequence length="341" mass="37249">MHPSVTTVYHSYPLAMRSQPTLTIDSIRLGGIDVALAIMEEQSEDSESTIQASRLPSIVSVGNQRDTLMLLEEFECLAAKTKRLPVSSKRPDLPATRRLDNSTTLPLHSRTRPTFPSREILVDDLGRTHFSSAHSDSSLESFGSEYSSRSFDRSALSGTTTCEYNGDHKPKVSPTKVSMHSHVRSTSKLPTSVPPLALTPCRQLPRAPVTTQIQNKKPEITGPPALLTCGGMSLQGVDCSKPLPPLPPRKLFFQSPALKKIFKSEKSKPTSGWSGQEVGPFKPVKYTNAWGSPIQNVPSAKKGRRTPSKGITTGSKCSLKKIFKKTHSPKINGDDSFLDLS</sequence>
<protein>
    <submittedName>
        <fullName evidence="2">Uncharacterized protein</fullName>
    </submittedName>
</protein>
<comment type="caution">
    <text evidence="2">The sequence shown here is derived from an EMBL/GenBank/DDBJ whole genome shotgun (WGS) entry which is preliminary data.</text>
</comment>
<proteinExistence type="predicted"/>
<organism evidence="2 3">
    <name type="scientific">Meripilus lineatus</name>
    <dbReference type="NCBI Taxonomy" id="2056292"/>
    <lineage>
        <taxon>Eukaryota</taxon>
        <taxon>Fungi</taxon>
        <taxon>Dikarya</taxon>
        <taxon>Basidiomycota</taxon>
        <taxon>Agaricomycotina</taxon>
        <taxon>Agaricomycetes</taxon>
        <taxon>Polyporales</taxon>
        <taxon>Meripilaceae</taxon>
        <taxon>Meripilus</taxon>
    </lineage>
</organism>
<dbReference type="AlphaFoldDB" id="A0AAD5V559"/>
<accession>A0AAD5V559</accession>